<keyword evidence="2" id="KW-1185">Reference proteome</keyword>
<dbReference type="InterPro" id="IPR038071">
    <property type="entry name" value="UROD/MetE-like_sf"/>
</dbReference>
<dbReference type="GO" id="GO:0032259">
    <property type="term" value="P:methylation"/>
    <property type="evidence" value="ECO:0007669"/>
    <property type="project" value="UniProtKB-KW"/>
</dbReference>
<dbReference type="AlphaFoldDB" id="F5S521"/>
<gene>
    <name evidence="1" type="primary">metE</name>
    <name evidence="1" type="ORF">HMPREF0476_0304</name>
</gene>
<organism evidence="1 2">
    <name type="scientific">Kingella kingae ATCC 23330</name>
    <dbReference type="NCBI Taxonomy" id="887327"/>
    <lineage>
        <taxon>Bacteria</taxon>
        <taxon>Pseudomonadati</taxon>
        <taxon>Pseudomonadota</taxon>
        <taxon>Betaproteobacteria</taxon>
        <taxon>Neisseriales</taxon>
        <taxon>Neisseriaceae</taxon>
        <taxon>Kingella</taxon>
    </lineage>
</organism>
<dbReference type="GO" id="GO:0003871">
    <property type="term" value="F:5-methyltetrahydropteroyltriglutamate-homocysteine S-methyltransferase activity"/>
    <property type="evidence" value="ECO:0007669"/>
    <property type="project" value="UniProtKB-EC"/>
</dbReference>
<accession>F5S521</accession>
<comment type="caution">
    <text evidence="1">The sequence shown here is derived from an EMBL/GenBank/DDBJ whole genome shotgun (WGS) entry which is preliminary data.</text>
</comment>
<dbReference type="Gene3D" id="3.20.20.210">
    <property type="match status" value="1"/>
</dbReference>
<dbReference type="HOGENOM" id="CLU_3311152_0_0_4"/>
<keyword evidence="1" id="KW-0489">Methyltransferase</keyword>
<evidence type="ECO:0000313" key="1">
    <source>
        <dbReference type="EMBL" id="EGK11446.1"/>
    </source>
</evidence>
<dbReference type="EC" id="2.1.1.14" evidence="1"/>
<name>F5S521_KINKI</name>
<keyword evidence="1" id="KW-0808">Transferase</keyword>
<evidence type="ECO:0000313" key="2">
    <source>
        <dbReference type="Proteomes" id="UP000004207"/>
    </source>
</evidence>
<reference evidence="1 2" key="1">
    <citation type="submission" date="2011-04" db="EMBL/GenBank/DDBJ databases">
        <authorList>
            <person name="Muzny D."/>
            <person name="Qin X."/>
            <person name="Deng J."/>
            <person name="Jiang H."/>
            <person name="Liu Y."/>
            <person name="Qu J."/>
            <person name="Song X.-Z."/>
            <person name="Zhang L."/>
            <person name="Thornton R."/>
            <person name="Coyle M."/>
            <person name="Francisco L."/>
            <person name="Jackson L."/>
            <person name="Javaid M."/>
            <person name="Korchina V."/>
            <person name="Kovar C."/>
            <person name="Mata R."/>
            <person name="Mathew T."/>
            <person name="Ngo R."/>
            <person name="Nguyen L."/>
            <person name="Nguyen N."/>
            <person name="Okwuonu G."/>
            <person name="Ongeri F."/>
            <person name="Pham C."/>
            <person name="Simmons D."/>
            <person name="Wilczek-Boney K."/>
            <person name="Hale W."/>
            <person name="Jakkamsetti A."/>
            <person name="Pham P."/>
            <person name="Ruth R."/>
            <person name="San Lucas F."/>
            <person name="Warren J."/>
            <person name="Zhang J."/>
            <person name="Zhao Z."/>
            <person name="Zhou C."/>
            <person name="Zhu D."/>
            <person name="Lee S."/>
            <person name="Bess C."/>
            <person name="Blankenburg K."/>
            <person name="Forbes L."/>
            <person name="Fu Q."/>
            <person name="Gubbala S."/>
            <person name="Hirani K."/>
            <person name="Jayaseelan J.C."/>
            <person name="Lara F."/>
            <person name="Munidasa M."/>
            <person name="Palculict T."/>
            <person name="Patil S."/>
            <person name="Pu L.-L."/>
            <person name="Saada N."/>
            <person name="Tang L."/>
            <person name="Weissenberger G."/>
            <person name="Zhu Y."/>
            <person name="Hemphill L."/>
            <person name="Shang Y."/>
            <person name="Youmans B."/>
            <person name="Ayvaz T."/>
            <person name="Ross M."/>
            <person name="Santibanez J."/>
            <person name="Aqrawi P."/>
            <person name="Gross S."/>
            <person name="Joshi V."/>
            <person name="Fowler G."/>
            <person name="Nazareth L."/>
            <person name="Reid J."/>
            <person name="Worley K."/>
            <person name="Petrosino J."/>
            <person name="Highlander S."/>
            <person name="Gibbs R."/>
        </authorList>
    </citation>
    <scope>NUCLEOTIDE SEQUENCE [LARGE SCALE GENOMIC DNA]</scope>
    <source>
        <strain evidence="1 2">ATCC 23330</strain>
    </source>
</reference>
<sequence>MSKTLPLRADTVGSYLRTATLKQARADFAANKIKREQLT</sequence>
<proteinExistence type="predicted"/>
<dbReference type="SUPFAM" id="SSF51726">
    <property type="entry name" value="UROD/MetE-like"/>
    <property type="match status" value="1"/>
</dbReference>
<dbReference type="Proteomes" id="UP000004207">
    <property type="component" value="Unassembled WGS sequence"/>
</dbReference>
<dbReference type="EMBL" id="AFHS01000010">
    <property type="protein sequence ID" value="EGK11446.1"/>
    <property type="molecule type" value="Genomic_DNA"/>
</dbReference>
<protein>
    <submittedName>
        <fullName evidence="1">5-methyltetrahydropteroyltriglutamate--homocysteine S-methyltransferase</fullName>
        <ecNumber evidence="1">2.1.1.14</ecNumber>
    </submittedName>
</protein>